<comment type="caution">
    <text evidence="1">The sequence shown here is derived from an EMBL/GenBank/DDBJ whole genome shotgun (WGS) entry which is preliminary data.</text>
</comment>
<organism evidence="1 2">
    <name type="scientific">Hoeflea phototrophica (strain DSM 17068 / NCIMB 14078 / DFL-43)</name>
    <dbReference type="NCBI Taxonomy" id="411684"/>
    <lineage>
        <taxon>Bacteria</taxon>
        <taxon>Pseudomonadati</taxon>
        <taxon>Pseudomonadota</taxon>
        <taxon>Alphaproteobacteria</taxon>
        <taxon>Hyphomicrobiales</taxon>
        <taxon>Rhizobiaceae</taxon>
        <taxon>Hoeflea</taxon>
    </lineage>
</organism>
<dbReference type="AlphaFoldDB" id="A9CZ87"/>
<keyword evidence="2" id="KW-1185">Reference proteome</keyword>
<dbReference type="EMBL" id="ABIA03000002">
    <property type="protein sequence ID" value="EDQ34724.1"/>
    <property type="molecule type" value="Genomic_DNA"/>
</dbReference>
<gene>
    <name evidence="1" type="ORF">HPDFL43_00965</name>
</gene>
<evidence type="ECO:0000313" key="2">
    <source>
        <dbReference type="Proteomes" id="UP000004291"/>
    </source>
</evidence>
<dbReference type="OrthoDB" id="5329963at2"/>
<name>A9CZ87_HOEPD</name>
<dbReference type="RefSeq" id="WP_007195985.1">
    <property type="nucleotide sequence ID" value="NZ_CM002917.1"/>
</dbReference>
<dbReference type="eggNOG" id="COG1086">
    <property type="taxonomic scope" value="Bacteria"/>
</dbReference>
<accession>A9CZ87</accession>
<dbReference type="HOGENOM" id="CLU_048284_0_0_5"/>
<dbReference type="InterPro" id="IPR029063">
    <property type="entry name" value="SAM-dependent_MTases_sf"/>
</dbReference>
<reference evidence="1 2" key="2">
    <citation type="submission" date="2012-06" db="EMBL/GenBank/DDBJ databases">
        <authorList>
            <person name="Fiebig A."/>
        </authorList>
    </citation>
    <scope>NUCLEOTIDE SEQUENCE [LARGE SCALE GENOMIC DNA]</scope>
    <source>
        <strain evidence="1 2">DFL-43</strain>
    </source>
</reference>
<evidence type="ECO:0000313" key="1">
    <source>
        <dbReference type="EMBL" id="EDQ34724.1"/>
    </source>
</evidence>
<reference evidence="1 2" key="1">
    <citation type="submission" date="2007-10" db="EMBL/GenBank/DDBJ databases">
        <authorList>
            <person name="Wagner-Dobler I."/>
            <person name="Ferriera S."/>
            <person name="Johnson J."/>
            <person name="Kravitz S."/>
            <person name="Beeson K."/>
            <person name="Sutton G."/>
            <person name="Rogers Y.-H."/>
            <person name="Friedman R."/>
            <person name="Frazier M."/>
            <person name="Venter J.C."/>
        </authorList>
    </citation>
    <scope>NUCLEOTIDE SEQUENCE [LARGE SCALE GENOMIC DNA]</scope>
    <source>
        <strain evidence="1 2">DFL-43</strain>
    </source>
</reference>
<dbReference type="Proteomes" id="UP000004291">
    <property type="component" value="Chromosome"/>
</dbReference>
<protein>
    <recommendedName>
        <fullName evidence="3">Methyltransferase, FkbM family</fullName>
    </recommendedName>
</protein>
<sequence length="415" mass="45523">MMKIAPSAFGRNDADIHDMVPVYRSRLIESIPSRTEARELLNQLLDQVCPATPVVPAGPLVIYGAGTFGRMALDFLSDVGLEAVMVIDARADEIRDGDSWAGIDVRAPQDVPAELKAEALIAVSIVTSPVTPILKELHEQGWRNAVPFYDLAESFRSTHPLSNGWFAAPLLAEDLTGIAESLDAWDDDLSRAHHLMFLAWRLARQEWRFEGVSIDNSNRFFVPELLAALAGDELFVDGGAHHGSVSEAFLALAGTASRIVAFEPDSANADQYAAWVQSLPDDVKPRIELRREALDATSRRRRFHSGLGFMSQFSQTGSGDILTKTLEEEGLEPGFVKLHLEGGELDALKGGLASIAPNRPLIAATIYHNADGLWRTAQWMRANLEGYRLLMRNHSWCGTGAVIYAIPNERKSPAC</sequence>
<evidence type="ECO:0008006" key="3">
    <source>
        <dbReference type="Google" id="ProtNLM"/>
    </source>
</evidence>
<proteinExistence type="predicted"/>
<dbReference type="SUPFAM" id="SSF53335">
    <property type="entry name" value="S-adenosyl-L-methionine-dependent methyltransferases"/>
    <property type="match status" value="1"/>
</dbReference>
<dbReference type="STRING" id="411684.HPDFL43_00965"/>
<dbReference type="Gene3D" id="3.40.50.150">
    <property type="entry name" value="Vaccinia Virus protein VP39"/>
    <property type="match status" value="1"/>
</dbReference>